<dbReference type="Proteomes" id="UP001523566">
    <property type="component" value="Unassembled WGS sequence"/>
</dbReference>
<name>A0ABT1EC02_9FIRM</name>
<organism evidence="1 2">
    <name type="scientific">Aequitasia blattaphilus</name>
    <dbReference type="NCBI Taxonomy" id="2949332"/>
    <lineage>
        <taxon>Bacteria</taxon>
        <taxon>Bacillati</taxon>
        <taxon>Bacillota</taxon>
        <taxon>Clostridia</taxon>
        <taxon>Lachnospirales</taxon>
        <taxon>Lachnospiraceae</taxon>
        <taxon>Aequitasia</taxon>
    </lineage>
</organism>
<reference evidence="1 2" key="1">
    <citation type="journal article" date="2022" name="Genome Biol. Evol.">
        <title>Host diet, physiology and behaviors set the stage for Lachnospiraceae cladogenesis.</title>
        <authorList>
            <person name="Vera-Ponce De Leon A."/>
            <person name="Schneider M."/>
            <person name="Jahnes B.C."/>
            <person name="Sadowski V."/>
            <person name="Camuy-Velez L.A."/>
            <person name="Duan J."/>
            <person name="Sabree Z.L."/>
        </authorList>
    </citation>
    <scope>NUCLEOTIDE SEQUENCE [LARGE SCALE GENOMIC DNA]</scope>
    <source>
        <strain evidence="1 2">PAL113</strain>
    </source>
</reference>
<sequence length="51" mass="6001">MRKVCRKWKKLLLSHFAKITRSLALTAVVSYSGWSFYQEEVPEELVNLKCL</sequence>
<proteinExistence type="predicted"/>
<keyword evidence="2" id="KW-1185">Reference proteome</keyword>
<evidence type="ECO:0000313" key="1">
    <source>
        <dbReference type="EMBL" id="MCP1103347.1"/>
    </source>
</evidence>
<gene>
    <name evidence="1" type="ORF">NK125_13120</name>
</gene>
<dbReference type="InterPro" id="IPR009229">
    <property type="entry name" value="AgrD"/>
</dbReference>
<dbReference type="RefSeq" id="WP_262067121.1">
    <property type="nucleotide sequence ID" value="NZ_JAMXOD010000023.1"/>
</dbReference>
<evidence type="ECO:0000313" key="2">
    <source>
        <dbReference type="Proteomes" id="UP001523566"/>
    </source>
</evidence>
<comment type="caution">
    <text evidence="1">The sequence shown here is derived from an EMBL/GenBank/DDBJ whole genome shotgun (WGS) entry which is preliminary data.</text>
</comment>
<dbReference type="EMBL" id="JAMZFW010000023">
    <property type="protein sequence ID" value="MCP1103347.1"/>
    <property type="molecule type" value="Genomic_DNA"/>
</dbReference>
<protein>
    <submittedName>
        <fullName evidence="1">Cyclic lactone autoinducer peptide</fullName>
    </submittedName>
</protein>
<accession>A0ABT1EC02</accession>
<dbReference type="NCBIfam" id="TIGR04223">
    <property type="entry name" value="quorum_AgrD"/>
    <property type="match status" value="1"/>
</dbReference>